<evidence type="ECO:0000256" key="2">
    <source>
        <dbReference type="ARBA" id="ARBA00022692"/>
    </source>
</evidence>
<dbReference type="Proteomes" id="UP000184315">
    <property type="component" value="Unassembled WGS sequence"/>
</dbReference>
<dbReference type="NCBIfam" id="NF002707">
    <property type="entry name" value="PRK02509.1"/>
    <property type="match status" value="1"/>
</dbReference>
<feature type="transmembrane region" description="Helical" evidence="5">
    <location>
        <begin position="284"/>
        <end position="301"/>
    </location>
</feature>
<feature type="transmembrane region" description="Helical" evidence="5">
    <location>
        <begin position="329"/>
        <end position="349"/>
    </location>
</feature>
<keyword evidence="1 5" id="KW-1003">Cell membrane</keyword>
<feature type="transmembrane region" description="Helical" evidence="5">
    <location>
        <begin position="108"/>
        <end position="131"/>
    </location>
</feature>
<feature type="transmembrane region" description="Helical" evidence="5">
    <location>
        <begin position="391"/>
        <end position="410"/>
    </location>
</feature>
<keyword evidence="2 5" id="KW-0812">Transmembrane</keyword>
<accession>A0A1J1LCZ4</accession>
<dbReference type="Pfam" id="PF03699">
    <property type="entry name" value="UPF0182"/>
    <property type="match status" value="1"/>
</dbReference>
<organism evidence="6 7">
    <name type="scientific">Planktothrix tepida PCC 9214</name>
    <dbReference type="NCBI Taxonomy" id="671072"/>
    <lineage>
        <taxon>Bacteria</taxon>
        <taxon>Bacillati</taxon>
        <taxon>Cyanobacteriota</taxon>
        <taxon>Cyanophyceae</taxon>
        <taxon>Oscillatoriophycideae</taxon>
        <taxon>Oscillatoriales</taxon>
        <taxon>Microcoleaceae</taxon>
        <taxon>Planktothrix</taxon>
    </lineage>
</organism>
<dbReference type="STRING" id="671072.PL9214290043"/>
<dbReference type="PANTHER" id="PTHR39344">
    <property type="entry name" value="UPF0182 PROTEIN SLL1060"/>
    <property type="match status" value="1"/>
</dbReference>
<dbReference type="AlphaFoldDB" id="A0A1J1LCZ4"/>
<dbReference type="PANTHER" id="PTHR39344:SF1">
    <property type="entry name" value="UPF0182 PROTEIN SLL1060"/>
    <property type="match status" value="1"/>
</dbReference>
<evidence type="ECO:0000256" key="1">
    <source>
        <dbReference type="ARBA" id="ARBA00022475"/>
    </source>
</evidence>
<sequence>MVKKNLIFKISLALLGLGFILDLSSKFFAEFLWFEEVGYLSVFKERLITEIALAVLGLSITAIWLGGNIMIARRYQYSPDHLQNKPPVNIFDVSNQSLPKFSLGLPSLLFIIISLSLFLGLIIIHYSQIFINYWHWDSSQPLFSTLPAKFEPQIIEQWIKNFKSYIWKIPVLLSLIIAILWKPLIIFSLIVLIFSFGFSLVFSSNWANVLQYFNPTSFNQTEHLFGRDLSFYVFNLPIVHLLEFWLMGLFLVGFIVCSLIYLLSGNSLSQGRFSSFSQPQQRHLHGLAGLLMFSCAMRYWLARYELLYSNQGVIFGAGYTEINILKPGYSLLSIVALIISIFLLWQALFSVKRIRPYIEILLRYTKLYRFRKRPNLVRAKLFADSYSIRTIFTWYLGLAIIVTGIIPGLVQRLIVQPNELERELPYIKQSIEFTRKGFNLDKIDVETFDPNAKLTYTDLQNNKLTVDNIRLWDKRPLLQTNRQLQQIRLYYEFSNADYDRYSILKQKASGELSRNSQKQQVLISPRELNYELVPQKAQTWVNEHLVYTHGYGFTLSPVNTVAEGGLPEYFVKDIGADPQLDENTTLQVSPRIQDTIPIGKPRLYYGLLTNTQIMTSTQVKELDFPLGNENVYNVYDGEGGIVIGTGWKRFLFAYFLKNWQMLFTDNFTSETKLLFRRNILERIKEIAPFLHYDSNPYLVVADADFENSESDPQAPSTDHNYLYWMIDAYTTSNFYPYSDPEEAGFNYIRNSVKIIVDAYNGKIKFYYLEQTQDPIISTLRTVFPDLFHPIEEMPTMLRQHIRYPIDLFKIQSQHLLTYHMSDPIVFYNREDLWRVPVEIYGDKQQAVEPYYLIMRLPTEKSEEFILLHPFTPASRNNLVAWLAARSDLENYGHLLLYRFPKQRLIFGPEQVEALINQEPDISEQISLWNRQGSRVIQGNLLVIPIEQSLLYVEPLYLEATENSLPTLVRVIVASENRIVMRPTLEQALKDVFKAAPILPPENIKLPQPQPS</sequence>
<name>A0A1J1LCZ4_9CYAN</name>
<comment type="similarity">
    <text evidence="5">Belongs to the UPF0182 family.</text>
</comment>
<dbReference type="EMBL" id="CZDF01000132">
    <property type="protein sequence ID" value="CUR30453.1"/>
    <property type="molecule type" value="Genomic_DNA"/>
</dbReference>
<evidence type="ECO:0000256" key="3">
    <source>
        <dbReference type="ARBA" id="ARBA00022989"/>
    </source>
</evidence>
<dbReference type="OrthoDB" id="9763654at2"/>
<keyword evidence="3 5" id="KW-1133">Transmembrane helix</keyword>
<comment type="subcellular location">
    <subcellularLocation>
        <location evidence="5">Cell membrane</location>
        <topology evidence="5">Multi-pass membrane protein</topology>
    </subcellularLocation>
</comment>
<evidence type="ECO:0000313" key="6">
    <source>
        <dbReference type="EMBL" id="CUR30453.1"/>
    </source>
</evidence>
<reference evidence="7" key="1">
    <citation type="submission" date="2015-10" db="EMBL/GenBank/DDBJ databases">
        <authorList>
            <person name="Regsiter A."/>
            <person name="william w."/>
        </authorList>
    </citation>
    <scope>NUCLEOTIDE SEQUENCE [LARGE SCALE GENOMIC DNA]</scope>
</reference>
<feature type="transmembrane region" description="Helical" evidence="5">
    <location>
        <begin position="53"/>
        <end position="72"/>
    </location>
</feature>
<gene>
    <name evidence="6" type="ORF">PL9214290043</name>
</gene>
<dbReference type="RefSeq" id="WP_072717456.1">
    <property type="nucleotide sequence ID" value="NZ_LN889782.1"/>
</dbReference>
<dbReference type="HAMAP" id="MF_01600">
    <property type="entry name" value="UPF0182"/>
    <property type="match status" value="1"/>
</dbReference>
<keyword evidence="4 5" id="KW-0472">Membrane</keyword>
<dbReference type="GO" id="GO:0005886">
    <property type="term" value="C:plasma membrane"/>
    <property type="evidence" value="ECO:0007669"/>
    <property type="project" value="UniProtKB-SubCell"/>
</dbReference>
<dbReference type="InterPro" id="IPR005372">
    <property type="entry name" value="UPF0182"/>
</dbReference>
<dbReference type="GO" id="GO:0005576">
    <property type="term" value="C:extracellular region"/>
    <property type="evidence" value="ECO:0007669"/>
    <property type="project" value="TreeGrafter"/>
</dbReference>
<keyword evidence="7" id="KW-1185">Reference proteome</keyword>
<feature type="transmembrane region" description="Helical" evidence="5">
    <location>
        <begin position="244"/>
        <end position="263"/>
    </location>
</feature>
<comment type="caution">
    <text evidence="5">Lacks conserved residue(s) required for the propagation of feature annotation.</text>
</comment>
<proteinExistence type="inferred from homology"/>
<protein>
    <recommendedName>
        <fullName evidence="5">UPF0182 protein PL9214290043</fullName>
    </recommendedName>
</protein>
<evidence type="ECO:0000313" key="7">
    <source>
        <dbReference type="Proteomes" id="UP000184315"/>
    </source>
</evidence>
<evidence type="ECO:0000256" key="4">
    <source>
        <dbReference type="ARBA" id="ARBA00023136"/>
    </source>
</evidence>
<evidence type="ECO:0000256" key="5">
    <source>
        <dbReference type="HAMAP-Rule" id="MF_01600"/>
    </source>
</evidence>